<accession>A0ABQ9CMS2</accession>
<organism evidence="1 2">
    <name type="scientific">Willisornis vidua</name>
    <name type="common">Xingu scale-backed antbird</name>
    <dbReference type="NCBI Taxonomy" id="1566151"/>
    <lineage>
        <taxon>Eukaryota</taxon>
        <taxon>Metazoa</taxon>
        <taxon>Chordata</taxon>
        <taxon>Craniata</taxon>
        <taxon>Vertebrata</taxon>
        <taxon>Euteleostomi</taxon>
        <taxon>Archelosauria</taxon>
        <taxon>Archosauria</taxon>
        <taxon>Dinosauria</taxon>
        <taxon>Saurischia</taxon>
        <taxon>Theropoda</taxon>
        <taxon>Coelurosauria</taxon>
        <taxon>Aves</taxon>
        <taxon>Neognathae</taxon>
        <taxon>Neoaves</taxon>
        <taxon>Telluraves</taxon>
        <taxon>Australaves</taxon>
        <taxon>Passeriformes</taxon>
        <taxon>Thamnophilidae</taxon>
        <taxon>Willisornis</taxon>
    </lineage>
</organism>
<protein>
    <submittedName>
        <fullName evidence="1">Rna-directed dna polymerase from mobile element jockey-like</fullName>
    </submittedName>
</protein>
<comment type="caution">
    <text evidence="1">The sequence shown here is derived from an EMBL/GenBank/DDBJ whole genome shotgun (WGS) entry which is preliminary data.</text>
</comment>
<dbReference type="PANTHER" id="PTHR33332">
    <property type="entry name" value="REVERSE TRANSCRIPTASE DOMAIN-CONTAINING PROTEIN"/>
    <property type="match status" value="1"/>
</dbReference>
<dbReference type="Proteomes" id="UP001145742">
    <property type="component" value="Unassembled WGS sequence"/>
</dbReference>
<proteinExistence type="predicted"/>
<name>A0ABQ9CMS2_9PASS</name>
<evidence type="ECO:0000313" key="1">
    <source>
        <dbReference type="EMBL" id="KAJ7405712.1"/>
    </source>
</evidence>
<dbReference type="PRINTS" id="PR01345">
    <property type="entry name" value="CERVTRCPTASE"/>
</dbReference>
<evidence type="ECO:0000313" key="2">
    <source>
        <dbReference type="Proteomes" id="UP001145742"/>
    </source>
</evidence>
<keyword evidence="2" id="KW-1185">Reference proteome</keyword>
<sequence length="104" mass="11635">MRGPSPSLANLQDTKLRGSVDLLQGRRALKSDLDRVDGWAKSNRMRFNISKCQVLHFGHNNPMQRYRLGTEGLESGQAERDLGVLIDRKLNMSQQVCPGGQEGQ</sequence>
<dbReference type="EMBL" id="WHWB01034693">
    <property type="protein sequence ID" value="KAJ7405712.1"/>
    <property type="molecule type" value="Genomic_DNA"/>
</dbReference>
<gene>
    <name evidence="1" type="ORF">WISP_138166</name>
</gene>
<reference evidence="1" key="1">
    <citation type="submission" date="2019-10" db="EMBL/GenBank/DDBJ databases">
        <authorList>
            <person name="Soares A.E.R."/>
            <person name="Aleixo A."/>
            <person name="Schneider P."/>
            <person name="Miyaki C.Y."/>
            <person name="Schneider M.P."/>
            <person name="Mello C."/>
            <person name="Vasconcelos A.T.R."/>
        </authorList>
    </citation>
    <scope>NUCLEOTIDE SEQUENCE</scope>
    <source>
        <tissue evidence="1">Muscle</tissue>
    </source>
</reference>